<name>A1ZY24_MICM2</name>
<feature type="region of interest" description="Disordered" evidence="1">
    <location>
        <begin position="21"/>
        <end position="48"/>
    </location>
</feature>
<dbReference type="GO" id="GO:0005509">
    <property type="term" value="F:calcium ion binding"/>
    <property type="evidence" value="ECO:0007669"/>
    <property type="project" value="InterPro"/>
</dbReference>
<keyword evidence="4" id="KW-1185">Reference proteome</keyword>
<keyword evidence="3" id="KW-0449">Lipoprotein</keyword>
<dbReference type="AlphaFoldDB" id="A1ZY24"/>
<dbReference type="GO" id="GO:0009654">
    <property type="term" value="C:photosystem II oxygen evolving complex"/>
    <property type="evidence" value="ECO:0007669"/>
    <property type="project" value="InterPro"/>
</dbReference>
<accession>A1ZY24</accession>
<dbReference type="eggNOG" id="COG5435">
    <property type="taxonomic scope" value="Bacteria"/>
</dbReference>
<dbReference type="Gene3D" id="3.40.1000.10">
    <property type="entry name" value="Mog1/PsbP, alpha/beta/alpha sandwich"/>
    <property type="match status" value="1"/>
</dbReference>
<dbReference type="EMBL" id="AAWS01000062">
    <property type="protein sequence ID" value="EAY24761.1"/>
    <property type="molecule type" value="Genomic_DNA"/>
</dbReference>
<feature type="compositionally biased region" description="Low complexity" evidence="1">
    <location>
        <begin position="21"/>
        <end position="36"/>
    </location>
</feature>
<dbReference type="Proteomes" id="UP000004095">
    <property type="component" value="Unassembled WGS sequence"/>
</dbReference>
<dbReference type="GO" id="GO:0015979">
    <property type="term" value="P:photosynthesis"/>
    <property type="evidence" value="ECO:0007669"/>
    <property type="project" value="InterPro"/>
</dbReference>
<feature type="domain" description="PsbP C-terminal" evidence="2">
    <location>
        <begin position="54"/>
        <end position="192"/>
    </location>
</feature>
<proteinExistence type="predicted"/>
<reference evidence="3 4" key="1">
    <citation type="submission" date="2007-01" db="EMBL/GenBank/DDBJ databases">
        <authorList>
            <person name="Haygood M."/>
            <person name="Podell S."/>
            <person name="Anderson C."/>
            <person name="Hopkinson B."/>
            <person name="Roe K."/>
            <person name="Barbeau K."/>
            <person name="Gaasterland T."/>
            <person name="Ferriera S."/>
            <person name="Johnson J."/>
            <person name="Kravitz S."/>
            <person name="Beeson K."/>
            <person name="Sutton G."/>
            <person name="Rogers Y.-H."/>
            <person name="Friedman R."/>
            <person name="Frazier M."/>
            <person name="Venter J.C."/>
        </authorList>
    </citation>
    <scope>NUCLEOTIDE SEQUENCE [LARGE SCALE GENOMIC DNA]</scope>
    <source>
        <strain evidence="3 4">ATCC 23134</strain>
    </source>
</reference>
<evidence type="ECO:0000259" key="2">
    <source>
        <dbReference type="Pfam" id="PF01789"/>
    </source>
</evidence>
<evidence type="ECO:0000256" key="1">
    <source>
        <dbReference type="SAM" id="MobiDB-lite"/>
    </source>
</evidence>
<dbReference type="GO" id="GO:0019898">
    <property type="term" value="C:extrinsic component of membrane"/>
    <property type="evidence" value="ECO:0007669"/>
    <property type="project" value="InterPro"/>
</dbReference>
<sequence>MKQLSYILIICLLWACGETTTQSSNTSDTSTTTVNKNDNDTPPAKAENNLLDHEKFSLKYPKNWKKSNNTNKAGELANLVIETTSAQDRFRETLSIFIRRADTQPFTLESFASIVKEQLKKEQPTAKIVEEEMKPTYFEVEYVGDYKDQQMKWRQRAWVNGKEAFVVVYMAGHDDFKAHEPEVNLMMNSFKIK</sequence>
<protein>
    <submittedName>
        <fullName evidence="3">Lipoprotein, putative</fullName>
    </submittedName>
</protein>
<evidence type="ECO:0000313" key="3">
    <source>
        <dbReference type="EMBL" id="EAY24761.1"/>
    </source>
</evidence>
<dbReference type="Pfam" id="PF01789">
    <property type="entry name" value="PsbP"/>
    <property type="match status" value="1"/>
</dbReference>
<organism evidence="3 4">
    <name type="scientific">Microscilla marina ATCC 23134</name>
    <dbReference type="NCBI Taxonomy" id="313606"/>
    <lineage>
        <taxon>Bacteria</taxon>
        <taxon>Pseudomonadati</taxon>
        <taxon>Bacteroidota</taxon>
        <taxon>Cytophagia</taxon>
        <taxon>Cytophagales</taxon>
        <taxon>Microscillaceae</taxon>
        <taxon>Microscilla</taxon>
    </lineage>
</organism>
<evidence type="ECO:0000313" key="4">
    <source>
        <dbReference type="Proteomes" id="UP000004095"/>
    </source>
</evidence>
<comment type="caution">
    <text evidence="3">The sequence shown here is derived from an EMBL/GenBank/DDBJ whole genome shotgun (WGS) entry which is preliminary data.</text>
</comment>
<dbReference type="RefSeq" id="WP_002704263.1">
    <property type="nucleotide sequence ID" value="NZ_AAWS01000062.1"/>
</dbReference>
<gene>
    <name evidence="3" type="ORF">M23134_05563</name>
</gene>
<dbReference type="InterPro" id="IPR002683">
    <property type="entry name" value="PsbP_C"/>
</dbReference>